<keyword evidence="7 8" id="KW-0961">Cell wall biogenesis/degradation</keyword>
<proteinExistence type="inferred from homology"/>
<evidence type="ECO:0000313" key="12">
    <source>
        <dbReference type="Proteomes" id="UP000257045"/>
    </source>
</evidence>
<dbReference type="InterPro" id="IPR013221">
    <property type="entry name" value="Mur_ligase_cen"/>
</dbReference>
<dbReference type="Gene3D" id="3.90.190.20">
    <property type="entry name" value="Mur ligase, C-terminal domain"/>
    <property type="match status" value="1"/>
</dbReference>
<comment type="function">
    <text evidence="7 8">Cell wall formation. Catalyzes the addition of glutamate to the nucleotide precursor UDP-N-acetylmuramoyl-L-alanine (UMA).</text>
</comment>
<keyword evidence="7 8" id="KW-0573">Peptidoglycan synthesis</keyword>
<evidence type="ECO:0000256" key="4">
    <source>
        <dbReference type="ARBA" id="ARBA00022598"/>
    </source>
</evidence>
<comment type="catalytic activity">
    <reaction evidence="7 8">
        <text>UDP-N-acetyl-alpha-D-muramoyl-L-alanine + D-glutamate + ATP = UDP-N-acetyl-alpha-D-muramoyl-L-alanyl-D-glutamate + ADP + phosphate + H(+)</text>
        <dbReference type="Rhea" id="RHEA:16429"/>
        <dbReference type="ChEBI" id="CHEBI:15378"/>
        <dbReference type="ChEBI" id="CHEBI:29986"/>
        <dbReference type="ChEBI" id="CHEBI:30616"/>
        <dbReference type="ChEBI" id="CHEBI:43474"/>
        <dbReference type="ChEBI" id="CHEBI:83898"/>
        <dbReference type="ChEBI" id="CHEBI:83900"/>
        <dbReference type="ChEBI" id="CHEBI:456216"/>
        <dbReference type="EC" id="6.3.2.9"/>
    </reaction>
</comment>
<evidence type="ECO:0000256" key="6">
    <source>
        <dbReference type="ARBA" id="ARBA00022840"/>
    </source>
</evidence>
<dbReference type="UniPathway" id="UPA00219"/>
<sequence>MIALLGFGKTNQALLNYLNAQGKLCVVCDDSFTQERIDERGNIFTPILTSHPTSLQIPSPGVPPYHKMIKESTNLVSEYDYILPHIQDKQIWISGTNGKTTTTEMLEWVLRDFGGESGGNIGTPLAVLAERKPKIWILETSSFSLHYTKISSPHCYLLLPLSEDHISWHGSFGEYVNDKLSVLERMGEGSVAFIPKSLENHPKASGFRGELVAYRDCEDLASWLGIETFAPGFKEPFLLDALLALCGAKVICGENRVEAMRGYKIGEHKMEEIVDSKGRLWINDSKGTNADASIWALRNYEGRKIYLILGGEDKGADLSELFEEMRGKEIEIFAIGKNAQRLQELSKEYHFSCKICETLENAVKSIHPLHTQESVAILSPAAASLDQFSSYKHRGEEFKRLVSSLL</sequence>
<comment type="subcellular location">
    <subcellularLocation>
        <location evidence="1 7 8">Cytoplasm</location>
    </subcellularLocation>
</comment>
<keyword evidence="7 8" id="KW-0132">Cell division</keyword>
<dbReference type="GO" id="GO:0071555">
    <property type="term" value="P:cell wall organization"/>
    <property type="evidence" value="ECO:0007669"/>
    <property type="project" value="UniProtKB-KW"/>
</dbReference>
<feature type="domain" description="Mur ligase C-terminal" evidence="9">
    <location>
        <begin position="272"/>
        <end position="379"/>
    </location>
</feature>
<dbReference type="Gene3D" id="3.40.1190.10">
    <property type="entry name" value="Mur-like, catalytic domain"/>
    <property type="match status" value="1"/>
</dbReference>
<dbReference type="AlphaFoldDB" id="A0A3D8IZ31"/>
<evidence type="ECO:0000256" key="7">
    <source>
        <dbReference type="HAMAP-Rule" id="MF_00639"/>
    </source>
</evidence>
<dbReference type="OrthoDB" id="9809796at2"/>
<dbReference type="GO" id="GO:0008764">
    <property type="term" value="F:UDP-N-acetylmuramoylalanine-D-glutamate ligase activity"/>
    <property type="evidence" value="ECO:0007669"/>
    <property type="project" value="UniProtKB-UniRule"/>
</dbReference>
<dbReference type="GO" id="GO:0051301">
    <property type="term" value="P:cell division"/>
    <property type="evidence" value="ECO:0007669"/>
    <property type="project" value="UniProtKB-KW"/>
</dbReference>
<dbReference type="PANTHER" id="PTHR43692:SF1">
    <property type="entry name" value="UDP-N-ACETYLMURAMOYLALANINE--D-GLUTAMATE LIGASE"/>
    <property type="match status" value="1"/>
</dbReference>
<dbReference type="HAMAP" id="MF_00639">
    <property type="entry name" value="MurD"/>
    <property type="match status" value="1"/>
</dbReference>
<gene>
    <name evidence="7" type="primary">murD</name>
    <name evidence="11" type="ORF">CQA58_06445</name>
</gene>
<dbReference type="SUPFAM" id="SSF53623">
    <property type="entry name" value="MurD-like peptide ligases, catalytic domain"/>
    <property type="match status" value="1"/>
</dbReference>
<organism evidence="11 12">
    <name type="scientific">Helicobacter brantae</name>
    <dbReference type="NCBI Taxonomy" id="375927"/>
    <lineage>
        <taxon>Bacteria</taxon>
        <taxon>Pseudomonadati</taxon>
        <taxon>Campylobacterota</taxon>
        <taxon>Epsilonproteobacteria</taxon>
        <taxon>Campylobacterales</taxon>
        <taxon>Helicobacteraceae</taxon>
        <taxon>Helicobacter</taxon>
    </lineage>
</organism>
<comment type="pathway">
    <text evidence="2 7 8">Cell wall biogenesis; peptidoglycan biosynthesis.</text>
</comment>
<keyword evidence="4 7" id="KW-0436">Ligase</keyword>
<dbReference type="RefSeq" id="WP_115569905.1">
    <property type="nucleotide sequence ID" value="NZ_NXLV01000012.1"/>
</dbReference>
<dbReference type="Pfam" id="PF02875">
    <property type="entry name" value="Mur_ligase_C"/>
    <property type="match status" value="1"/>
</dbReference>
<dbReference type="GO" id="GO:0005524">
    <property type="term" value="F:ATP binding"/>
    <property type="evidence" value="ECO:0007669"/>
    <property type="project" value="UniProtKB-UniRule"/>
</dbReference>
<dbReference type="InterPro" id="IPR004101">
    <property type="entry name" value="Mur_ligase_C"/>
</dbReference>
<dbReference type="SUPFAM" id="SSF53244">
    <property type="entry name" value="MurD-like peptide ligases, peptide-binding domain"/>
    <property type="match status" value="1"/>
</dbReference>
<protein>
    <recommendedName>
        <fullName evidence="7 8">UDP-N-acetylmuramoylalanine--D-glutamate ligase</fullName>
        <ecNumber evidence="7 8">6.3.2.9</ecNumber>
    </recommendedName>
    <alternativeName>
        <fullName evidence="7">D-glutamic acid-adding enzyme</fullName>
    </alternativeName>
    <alternativeName>
        <fullName evidence="7">UDP-N-acetylmuramoyl-L-alanyl-D-glutamate synthetase</fullName>
    </alternativeName>
</protein>
<dbReference type="GO" id="GO:0005737">
    <property type="term" value="C:cytoplasm"/>
    <property type="evidence" value="ECO:0007669"/>
    <property type="project" value="UniProtKB-SubCell"/>
</dbReference>
<dbReference type="EMBL" id="NXLV01000012">
    <property type="protein sequence ID" value="RDU70246.1"/>
    <property type="molecule type" value="Genomic_DNA"/>
</dbReference>
<keyword evidence="7 8" id="KW-0133">Cell shape</keyword>
<keyword evidence="6 7" id="KW-0067">ATP-binding</keyword>
<reference evidence="11 12" key="1">
    <citation type="submission" date="2018-04" db="EMBL/GenBank/DDBJ databases">
        <title>Novel Campyloabacter and Helicobacter Species and Strains.</title>
        <authorList>
            <person name="Mannion A.J."/>
            <person name="Shen Z."/>
            <person name="Fox J.G."/>
        </authorList>
    </citation>
    <scope>NUCLEOTIDE SEQUENCE [LARGE SCALE GENOMIC DNA]</scope>
    <source>
        <strain evidence="11 12">MIT 04-9366</strain>
    </source>
</reference>
<comment type="similarity">
    <text evidence="7">Belongs to the MurCDEF family.</text>
</comment>
<dbReference type="NCBIfam" id="TIGR01087">
    <property type="entry name" value="murD"/>
    <property type="match status" value="1"/>
</dbReference>
<evidence type="ECO:0000313" key="11">
    <source>
        <dbReference type="EMBL" id="RDU70246.1"/>
    </source>
</evidence>
<evidence type="ECO:0000259" key="10">
    <source>
        <dbReference type="Pfam" id="PF08245"/>
    </source>
</evidence>
<keyword evidence="7 8" id="KW-0131">Cell cycle</keyword>
<dbReference type="InterPro" id="IPR036615">
    <property type="entry name" value="Mur_ligase_C_dom_sf"/>
</dbReference>
<dbReference type="InterPro" id="IPR036565">
    <property type="entry name" value="Mur-like_cat_sf"/>
</dbReference>
<comment type="caution">
    <text evidence="11">The sequence shown here is derived from an EMBL/GenBank/DDBJ whole genome shotgun (WGS) entry which is preliminary data.</text>
</comment>
<evidence type="ECO:0000256" key="2">
    <source>
        <dbReference type="ARBA" id="ARBA00004752"/>
    </source>
</evidence>
<dbReference type="GO" id="GO:0008360">
    <property type="term" value="P:regulation of cell shape"/>
    <property type="evidence" value="ECO:0007669"/>
    <property type="project" value="UniProtKB-KW"/>
</dbReference>
<dbReference type="Proteomes" id="UP000257045">
    <property type="component" value="Unassembled WGS sequence"/>
</dbReference>
<evidence type="ECO:0000256" key="1">
    <source>
        <dbReference type="ARBA" id="ARBA00004496"/>
    </source>
</evidence>
<evidence type="ECO:0000256" key="8">
    <source>
        <dbReference type="RuleBase" id="RU003664"/>
    </source>
</evidence>
<dbReference type="PANTHER" id="PTHR43692">
    <property type="entry name" value="UDP-N-ACETYLMURAMOYLALANINE--D-GLUTAMATE LIGASE"/>
    <property type="match status" value="1"/>
</dbReference>
<evidence type="ECO:0000256" key="3">
    <source>
        <dbReference type="ARBA" id="ARBA00022490"/>
    </source>
</evidence>
<dbReference type="Pfam" id="PF08245">
    <property type="entry name" value="Mur_ligase_M"/>
    <property type="match status" value="1"/>
</dbReference>
<dbReference type="InterPro" id="IPR005762">
    <property type="entry name" value="MurD"/>
</dbReference>
<evidence type="ECO:0000256" key="5">
    <source>
        <dbReference type="ARBA" id="ARBA00022741"/>
    </source>
</evidence>
<feature type="binding site" evidence="7">
    <location>
        <begin position="95"/>
        <end position="101"/>
    </location>
    <ligand>
        <name>ATP</name>
        <dbReference type="ChEBI" id="CHEBI:30616"/>
    </ligand>
</feature>
<name>A0A3D8IZ31_9HELI</name>
<evidence type="ECO:0000259" key="9">
    <source>
        <dbReference type="Pfam" id="PF02875"/>
    </source>
</evidence>
<dbReference type="EC" id="6.3.2.9" evidence="7 8"/>
<accession>A0A3D8IZ31</accession>
<keyword evidence="12" id="KW-1185">Reference proteome</keyword>
<keyword evidence="3 7" id="KW-0963">Cytoplasm</keyword>
<feature type="domain" description="Mur ligase central" evidence="10">
    <location>
        <begin position="93"/>
        <end position="196"/>
    </location>
</feature>
<dbReference type="GO" id="GO:0009252">
    <property type="term" value="P:peptidoglycan biosynthetic process"/>
    <property type="evidence" value="ECO:0007669"/>
    <property type="project" value="UniProtKB-UniRule"/>
</dbReference>
<keyword evidence="5 7" id="KW-0547">Nucleotide-binding</keyword>